<sequence>MNFFGFAVMGDLAFEKSCRYPQRHLRCTQSDGLAEMLPLYRIGRCVTWLLIIWDPRPHLPYRHRYILAYHPGKQRLLHEYLDRFRELTDGEEPPHWIWGAGLLKQLCQ</sequence>
<proteinExistence type="predicted"/>
<name>A0ABR4KSM3_9EURO</name>
<accession>A0ABR4KSM3</accession>
<evidence type="ECO:0000313" key="1">
    <source>
        <dbReference type="EMBL" id="KAL2855289.1"/>
    </source>
</evidence>
<evidence type="ECO:0000313" key="2">
    <source>
        <dbReference type="Proteomes" id="UP001610446"/>
    </source>
</evidence>
<protein>
    <submittedName>
        <fullName evidence="1">Uncharacterized protein</fullName>
    </submittedName>
</protein>
<organism evidence="1 2">
    <name type="scientific">Aspergillus pseudoustus</name>
    <dbReference type="NCBI Taxonomy" id="1810923"/>
    <lineage>
        <taxon>Eukaryota</taxon>
        <taxon>Fungi</taxon>
        <taxon>Dikarya</taxon>
        <taxon>Ascomycota</taxon>
        <taxon>Pezizomycotina</taxon>
        <taxon>Eurotiomycetes</taxon>
        <taxon>Eurotiomycetidae</taxon>
        <taxon>Eurotiales</taxon>
        <taxon>Aspergillaceae</taxon>
        <taxon>Aspergillus</taxon>
        <taxon>Aspergillus subgen. Nidulantes</taxon>
    </lineage>
</organism>
<comment type="caution">
    <text evidence="1">The sequence shown here is derived from an EMBL/GenBank/DDBJ whole genome shotgun (WGS) entry which is preliminary data.</text>
</comment>
<dbReference type="EMBL" id="JBFXLU010000011">
    <property type="protein sequence ID" value="KAL2855289.1"/>
    <property type="molecule type" value="Genomic_DNA"/>
</dbReference>
<gene>
    <name evidence="1" type="ORF">BJY01DRAFT_9971</name>
</gene>
<keyword evidence="2" id="KW-1185">Reference proteome</keyword>
<reference evidence="1 2" key="1">
    <citation type="submission" date="2024-07" db="EMBL/GenBank/DDBJ databases">
        <title>Section-level genome sequencing and comparative genomics of Aspergillus sections Usti and Cavernicolus.</title>
        <authorList>
            <consortium name="Lawrence Berkeley National Laboratory"/>
            <person name="Nybo J.L."/>
            <person name="Vesth T.C."/>
            <person name="Theobald S."/>
            <person name="Frisvad J.C."/>
            <person name="Larsen T.O."/>
            <person name="Kjaerboelling I."/>
            <person name="Rothschild-Mancinelli K."/>
            <person name="Lyhne E.K."/>
            <person name="Kogle M.E."/>
            <person name="Barry K."/>
            <person name="Clum A."/>
            <person name="Na H."/>
            <person name="Ledsgaard L."/>
            <person name="Lin J."/>
            <person name="Lipzen A."/>
            <person name="Kuo A."/>
            <person name="Riley R."/>
            <person name="Mondo S."/>
            <person name="Labutti K."/>
            <person name="Haridas S."/>
            <person name="Pangalinan J."/>
            <person name="Salamov A.A."/>
            <person name="Simmons B.A."/>
            <person name="Magnuson J.K."/>
            <person name="Chen J."/>
            <person name="Drula E."/>
            <person name="Henrissat B."/>
            <person name="Wiebenga A."/>
            <person name="Lubbers R.J."/>
            <person name="Gomes A.C."/>
            <person name="Makela M.R."/>
            <person name="Stajich J."/>
            <person name="Grigoriev I.V."/>
            <person name="Mortensen U.H."/>
            <person name="De Vries R.P."/>
            <person name="Baker S.E."/>
            <person name="Andersen M.R."/>
        </authorList>
    </citation>
    <scope>NUCLEOTIDE SEQUENCE [LARGE SCALE GENOMIC DNA]</scope>
    <source>
        <strain evidence="1 2">CBS 123904</strain>
    </source>
</reference>
<dbReference type="Proteomes" id="UP001610446">
    <property type="component" value="Unassembled WGS sequence"/>
</dbReference>